<dbReference type="PANTHER" id="PTHR36710">
    <property type="entry name" value="PECTINESTERASE INHIBITOR-LIKE"/>
    <property type="match status" value="1"/>
</dbReference>
<feature type="signal peptide" evidence="4">
    <location>
        <begin position="1"/>
        <end position="28"/>
    </location>
</feature>
<name>A0A445AW84_ARAHY</name>
<dbReference type="Pfam" id="PF04043">
    <property type="entry name" value="PMEI"/>
    <property type="match status" value="1"/>
</dbReference>
<accession>A0A445AW84</accession>
<dbReference type="FunFam" id="1.20.140.40:FF:000009">
    <property type="entry name" value="Invertase/pectin methylesterase inhibitor family protein"/>
    <property type="match status" value="1"/>
</dbReference>
<organism evidence="6 7">
    <name type="scientific">Arachis hypogaea</name>
    <name type="common">Peanut</name>
    <dbReference type="NCBI Taxonomy" id="3818"/>
    <lineage>
        <taxon>Eukaryota</taxon>
        <taxon>Viridiplantae</taxon>
        <taxon>Streptophyta</taxon>
        <taxon>Embryophyta</taxon>
        <taxon>Tracheophyta</taxon>
        <taxon>Spermatophyta</taxon>
        <taxon>Magnoliopsida</taxon>
        <taxon>eudicotyledons</taxon>
        <taxon>Gunneridae</taxon>
        <taxon>Pentapetalae</taxon>
        <taxon>rosids</taxon>
        <taxon>fabids</taxon>
        <taxon>Fabales</taxon>
        <taxon>Fabaceae</taxon>
        <taxon>Papilionoideae</taxon>
        <taxon>50 kb inversion clade</taxon>
        <taxon>dalbergioids sensu lato</taxon>
        <taxon>Dalbergieae</taxon>
        <taxon>Pterocarpus clade</taxon>
        <taxon>Arachis</taxon>
    </lineage>
</organism>
<comment type="caution">
    <text evidence="6">The sequence shown here is derived from an EMBL/GenBank/DDBJ whole genome shotgun (WGS) entry which is preliminary data.</text>
</comment>
<dbReference type="InterPro" id="IPR006501">
    <property type="entry name" value="Pectinesterase_inhib_dom"/>
</dbReference>
<keyword evidence="7" id="KW-1185">Reference proteome</keyword>
<dbReference type="NCBIfam" id="TIGR01614">
    <property type="entry name" value="PME_inhib"/>
    <property type="match status" value="1"/>
</dbReference>
<dbReference type="Gene3D" id="1.20.140.40">
    <property type="entry name" value="Invertase/pectin methylesterase inhibitor family protein"/>
    <property type="match status" value="1"/>
</dbReference>
<evidence type="ECO:0000313" key="6">
    <source>
        <dbReference type="EMBL" id="RYR30705.1"/>
    </source>
</evidence>
<feature type="domain" description="Pectinesterase inhibitor" evidence="5">
    <location>
        <begin position="28"/>
        <end position="166"/>
    </location>
</feature>
<dbReference type="Gramene" id="arahy.Tifrunner.gnm2.ann2.Ah11g440600.1">
    <property type="protein sequence ID" value="arahy.Tifrunner.gnm2.ann2.Ah11g440600.1-CDS-1"/>
    <property type="gene ID" value="arahy.Tifrunner.gnm2.ann2.Ah11g440600"/>
</dbReference>
<dbReference type="Proteomes" id="UP000289738">
    <property type="component" value="Chromosome B01"/>
</dbReference>
<dbReference type="InterPro" id="IPR035513">
    <property type="entry name" value="Invertase/methylesterase_inhib"/>
</dbReference>
<keyword evidence="1 4" id="KW-0732">Signal</keyword>
<protein>
    <recommendedName>
        <fullName evidence="5">Pectinesterase inhibitor domain-containing protein</fullName>
    </recommendedName>
</protein>
<proteinExistence type="inferred from homology"/>
<dbReference type="SMR" id="A0A445AW84"/>
<comment type="similarity">
    <text evidence="3">Belongs to the PMEI family.</text>
</comment>
<dbReference type="Gramene" id="arahy.Tifrunner.gnm2.ann2.Ah11g440800.1">
    <property type="protein sequence ID" value="arahy.Tifrunner.gnm2.ann2.Ah11g440800.1-CDS-1"/>
    <property type="gene ID" value="arahy.Tifrunner.gnm2.ann2.Ah11g440800"/>
</dbReference>
<keyword evidence="2" id="KW-1015">Disulfide bond</keyword>
<evidence type="ECO:0000256" key="3">
    <source>
        <dbReference type="ARBA" id="ARBA00038471"/>
    </source>
</evidence>
<evidence type="ECO:0000256" key="1">
    <source>
        <dbReference type="ARBA" id="ARBA00022729"/>
    </source>
</evidence>
<dbReference type="PANTHER" id="PTHR36710:SF13">
    <property type="entry name" value="PUTATIVE-RELATED"/>
    <property type="match status" value="1"/>
</dbReference>
<dbReference type="GO" id="GO:0004857">
    <property type="term" value="F:enzyme inhibitor activity"/>
    <property type="evidence" value="ECO:0007669"/>
    <property type="project" value="InterPro"/>
</dbReference>
<dbReference type="EMBL" id="SDMP01000011">
    <property type="protein sequence ID" value="RYR30705.1"/>
    <property type="molecule type" value="Genomic_DNA"/>
</dbReference>
<gene>
    <name evidence="6" type="ORF">Ahy_B01g055460</name>
</gene>
<dbReference type="AlphaFoldDB" id="A0A445AW84"/>
<sequence>MANLKTTTTLFFVLFLIAMTSLPSITLCDENLIESTCRKTPNFNLCVQSLKAFPGSASADVRGLGLIMVKVMQSKANDAINKIRELQRSGPSPALTSCASKYNAIVVGDIPEANEAFSKGMPKFAENGANDAANEATFCENGFNGRSPLTQQNNAMRDVAAITAAIARQLL</sequence>
<dbReference type="SMART" id="SM00856">
    <property type="entry name" value="PMEI"/>
    <property type="match status" value="1"/>
</dbReference>
<dbReference type="InterPro" id="IPR052421">
    <property type="entry name" value="PCW_Enzyme_Inhibitor"/>
</dbReference>
<dbReference type="STRING" id="3818.A0A445AW84"/>
<evidence type="ECO:0000313" key="7">
    <source>
        <dbReference type="Proteomes" id="UP000289738"/>
    </source>
</evidence>
<dbReference type="CDD" id="cd15796">
    <property type="entry name" value="CIF_like"/>
    <property type="match status" value="1"/>
</dbReference>
<evidence type="ECO:0000256" key="2">
    <source>
        <dbReference type="ARBA" id="ARBA00023157"/>
    </source>
</evidence>
<dbReference type="InterPro" id="IPR034087">
    <property type="entry name" value="C/VIF1"/>
</dbReference>
<dbReference type="OrthoDB" id="1918674at2759"/>
<feature type="chain" id="PRO_5019415835" description="Pectinesterase inhibitor domain-containing protein" evidence="4">
    <location>
        <begin position="29"/>
        <end position="171"/>
    </location>
</feature>
<reference evidence="6 7" key="1">
    <citation type="submission" date="2019-01" db="EMBL/GenBank/DDBJ databases">
        <title>Sequencing of cultivated peanut Arachis hypogaea provides insights into genome evolution and oil improvement.</title>
        <authorList>
            <person name="Chen X."/>
        </authorList>
    </citation>
    <scope>NUCLEOTIDE SEQUENCE [LARGE SCALE GENOMIC DNA]</scope>
    <source>
        <strain evidence="7">cv. Fuhuasheng</strain>
        <tissue evidence="6">Leaves</tissue>
    </source>
</reference>
<evidence type="ECO:0000259" key="5">
    <source>
        <dbReference type="SMART" id="SM00856"/>
    </source>
</evidence>
<evidence type="ECO:0000256" key="4">
    <source>
        <dbReference type="SAM" id="SignalP"/>
    </source>
</evidence>
<dbReference type="SUPFAM" id="SSF101148">
    <property type="entry name" value="Plant invertase/pectin methylesterase inhibitor"/>
    <property type="match status" value="1"/>
</dbReference>